<dbReference type="GO" id="GO:0015768">
    <property type="term" value="P:maltose transport"/>
    <property type="evidence" value="ECO:0007669"/>
    <property type="project" value="TreeGrafter"/>
</dbReference>
<name>A0A645A5L7_9ZZZZ</name>
<evidence type="ECO:0000256" key="3">
    <source>
        <dbReference type="ARBA" id="ARBA00022729"/>
    </source>
</evidence>
<gene>
    <name evidence="4" type="ORF">SDC9_95101</name>
</gene>
<keyword evidence="2" id="KW-0813">Transport</keyword>
<comment type="caution">
    <text evidence="4">The sequence shown here is derived from an EMBL/GenBank/DDBJ whole genome shotgun (WGS) entry which is preliminary data.</text>
</comment>
<dbReference type="GO" id="GO:1901982">
    <property type="term" value="F:maltose binding"/>
    <property type="evidence" value="ECO:0007669"/>
    <property type="project" value="TreeGrafter"/>
</dbReference>
<evidence type="ECO:0000256" key="2">
    <source>
        <dbReference type="ARBA" id="ARBA00022448"/>
    </source>
</evidence>
<organism evidence="4">
    <name type="scientific">bioreactor metagenome</name>
    <dbReference type="NCBI Taxonomy" id="1076179"/>
    <lineage>
        <taxon>unclassified sequences</taxon>
        <taxon>metagenomes</taxon>
        <taxon>ecological metagenomes</taxon>
    </lineage>
</organism>
<keyword evidence="3" id="KW-0732">Signal</keyword>
<proteinExistence type="inferred from homology"/>
<accession>A0A645A5L7</accession>
<dbReference type="EMBL" id="VSSQ01012072">
    <property type="protein sequence ID" value="MPM48377.1"/>
    <property type="molecule type" value="Genomic_DNA"/>
</dbReference>
<sequence>MNRQEGYHNFIFQNGGYVLSDDKTESGFRLDETIEAVQWYADLSVKHGVSPTQSQFAENTNLSFFQSGRGAMGFFGSWMTGEMANNDYTAANADVAPLPKGKQAATLFNGLANSVAASTENEEAALKFVEFLGTEEAMRLQGENGAAIPAYEGTEETFVKAYSQFNMQVYVDQMENAYIKPYSAETARWEDVENSALMPVFDGTTTVKDVAADIVAGVEEVLANEK</sequence>
<dbReference type="GO" id="GO:0055052">
    <property type="term" value="C:ATP-binding cassette (ABC) transporter complex, substrate-binding subunit-containing"/>
    <property type="evidence" value="ECO:0007669"/>
    <property type="project" value="TreeGrafter"/>
</dbReference>
<dbReference type="SUPFAM" id="SSF53850">
    <property type="entry name" value="Periplasmic binding protein-like II"/>
    <property type="match status" value="1"/>
</dbReference>
<dbReference type="Pfam" id="PF01547">
    <property type="entry name" value="SBP_bac_1"/>
    <property type="match status" value="1"/>
</dbReference>
<evidence type="ECO:0000313" key="4">
    <source>
        <dbReference type="EMBL" id="MPM48377.1"/>
    </source>
</evidence>
<dbReference type="Gene3D" id="3.40.190.10">
    <property type="entry name" value="Periplasmic binding protein-like II"/>
    <property type="match status" value="1"/>
</dbReference>
<comment type="similarity">
    <text evidence="1">Belongs to the bacterial solute-binding protein 1 family.</text>
</comment>
<dbReference type="InterPro" id="IPR006059">
    <property type="entry name" value="SBP"/>
</dbReference>
<reference evidence="4" key="1">
    <citation type="submission" date="2019-08" db="EMBL/GenBank/DDBJ databases">
        <authorList>
            <person name="Kucharzyk K."/>
            <person name="Murdoch R.W."/>
            <person name="Higgins S."/>
            <person name="Loffler F."/>
        </authorList>
    </citation>
    <scope>NUCLEOTIDE SEQUENCE</scope>
</reference>
<evidence type="ECO:0000256" key="1">
    <source>
        <dbReference type="ARBA" id="ARBA00008520"/>
    </source>
</evidence>
<protein>
    <submittedName>
        <fullName evidence="4">Uncharacterized protein</fullName>
    </submittedName>
</protein>
<dbReference type="PANTHER" id="PTHR30061:SF50">
    <property type="entry name" value="MALTOSE_MALTODEXTRIN-BINDING PERIPLASMIC PROTEIN"/>
    <property type="match status" value="1"/>
</dbReference>
<dbReference type="PANTHER" id="PTHR30061">
    <property type="entry name" value="MALTOSE-BINDING PERIPLASMIC PROTEIN"/>
    <property type="match status" value="1"/>
</dbReference>
<dbReference type="GO" id="GO:0042956">
    <property type="term" value="P:maltodextrin transmembrane transport"/>
    <property type="evidence" value="ECO:0007669"/>
    <property type="project" value="TreeGrafter"/>
</dbReference>
<dbReference type="AlphaFoldDB" id="A0A645A5L7"/>